<evidence type="ECO:0000313" key="1">
    <source>
        <dbReference type="EMBL" id="CDT65154.1"/>
    </source>
</evidence>
<evidence type="ECO:0000313" key="2">
    <source>
        <dbReference type="Proteomes" id="UP000041625"/>
    </source>
</evidence>
<gene>
    <name evidence="1" type="ORF">VCR31J2_1270829</name>
</gene>
<dbReference type="EMBL" id="CCKJ01000032">
    <property type="protein sequence ID" value="CDT65154.1"/>
    <property type="molecule type" value="Genomic_DNA"/>
</dbReference>
<organism evidence="1 2">
    <name type="scientific">Vibrio coralliirubri</name>
    <dbReference type="NCBI Taxonomy" id="1516159"/>
    <lineage>
        <taxon>Bacteria</taxon>
        <taxon>Pseudomonadati</taxon>
        <taxon>Pseudomonadota</taxon>
        <taxon>Gammaproteobacteria</taxon>
        <taxon>Vibrionales</taxon>
        <taxon>Vibrionaceae</taxon>
        <taxon>Vibrio</taxon>
    </lineage>
</organism>
<comment type="caution">
    <text evidence="1">The sequence shown here is derived from an EMBL/GenBank/DDBJ whole genome shotgun (WGS) entry which is preliminary data.</text>
</comment>
<name>A0AA86WSQ2_9VIBR</name>
<dbReference type="Proteomes" id="UP000041625">
    <property type="component" value="Unassembled WGS sequence"/>
</dbReference>
<sequence>MSLLLLLIRTFTQHKLDCELIGLSFSFELKVIVDIANYLCGVFTAYH</sequence>
<reference evidence="1 2" key="1">
    <citation type="submission" date="2014-06" db="EMBL/GenBank/DDBJ databases">
        <authorList>
            <person name="Le Roux F."/>
        </authorList>
    </citation>
    <scope>NUCLEOTIDE SEQUENCE [LARGE SCALE GENOMIC DNA]</scope>
    <source>
        <strain evidence="1 2">J2-31</strain>
    </source>
</reference>
<keyword evidence="2" id="KW-1185">Reference proteome</keyword>
<dbReference type="AlphaFoldDB" id="A0AA86WSQ2"/>
<proteinExistence type="predicted"/>
<accession>A0AA86WSQ2</accession>
<protein>
    <submittedName>
        <fullName evidence="1">Uncharacterized protein</fullName>
    </submittedName>
</protein>